<dbReference type="EMBL" id="UINC01000344">
    <property type="protein sequence ID" value="SUZ53712.1"/>
    <property type="molecule type" value="Genomic_DNA"/>
</dbReference>
<feature type="region of interest" description="Disordered" evidence="1">
    <location>
        <begin position="86"/>
        <end position="107"/>
    </location>
</feature>
<reference evidence="2" key="1">
    <citation type="submission" date="2018-05" db="EMBL/GenBank/DDBJ databases">
        <authorList>
            <person name="Lanie J.A."/>
            <person name="Ng W.-L."/>
            <person name="Kazmierczak K.M."/>
            <person name="Andrzejewski T.M."/>
            <person name="Davidsen T.M."/>
            <person name="Wayne K.J."/>
            <person name="Tettelin H."/>
            <person name="Glass J.I."/>
            <person name="Rusch D."/>
            <person name="Podicherti R."/>
            <person name="Tsui H.-C.T."/>
            <person name="Winkler M.E."/>
        </authorList>
    </citation>
    <scope>NUCLEOTIDE SEQUENCE</scope>
</reference>
<dbReference type="AlphaFoldDB" id="A0A381NGK0"/>
<evidence type="ECO:0000313" key="2">
    <source>
        <dbReference type="EMBL" id="SUZ53712.1"/>
    </source>
</evidence>
<gene>
    <name evidence="2" type="ORF">METZ01_LOCUS6566</name>
</gene>
<accession>A0A381NGK0</accession>
<proteinExistence type="predicted"/>
<name>A0A381NGK0_9ZZZZ</name>
<sequence length="360" mass="39331">MQRRALLLTLAVSAVFVATAFAQSDGDLPRRPDGHPDLSGTYDIATLTPLQRPTEFGDKLVLTEEEAAAFASEAGSLERIFNIPAERNEETGAPREAPPVGGDGSSGAAGNVGGYNAFWMDFGESGFQINGQYRTSIIVDPVNGRRPSMTPEAQAQLAGLAAFYRPNTGTAWWLEDDLDAPGPYDHPEQRPHAERCLMGFGSTAGPPMLPVLYNNLKRIVQTDDTIMILVEMVHDARIIRMNQEHASPEIRSWLGDSVGRWEGDTLVVDTTNFRDAPSLSGASRNLHVVERFTPIDADTLLYGFTVEDPTVWTAPWSGEYVWPATKDKAYEYACHEANYSFGGILRGARVLEGDARAAAR</sequence>
<evidence type="ECO:0000256" key="1">
    <source>
        <dbReference type="SAM" id="MobiDB-lite"/>
    </source>
</evidence>
<protein>
    <submittedName>
        <fullName evidence="2">Uncharacterized protein</fullName>
    </submittedName>
</protein>
<organism evidence="2">
    <name type="scientific">marine metagenome</name>
    <dbReference type="NCBI Taxonomy" id="408172"/>
    <lineage>
        <taxon>unclassified sequences</taxon>
        <taxon>metagenomes</taxon>
        <taxon>ecological metagenomes</taxon>
    </lineage>
</organism>